<proteinExistence type="predicted"/>
<feature type="compositionally biased region" description="Polar residues" evidence="1">
    <location>
        <begin position="66"/>
        <end position="75"/>
    </location>
</feature>
<evidence type="ECO:0000313" key="3">
    <source>
        <dbReference type="Proteomes" id="UP000765509"/>
    </source>
</evidence>
<evidence type="ECO:0000256" key="1">
    <source>
        <dbReference type="SAM" id="MobiDB-lite"/>
    </source>
</evidence>
<reference evidence="2" key="1">
    <citation type="submission" date="2021-03" db="EMBL/GenBank/DDBJ databases">
        <title>Draft genome sequence of rust myrtle Austropuccinia psidii MF-1, a brazilian biotype.</title>
        <authorList>
            <person name="Quecine M.C."/>
            <person name="Pachon D.M.R."/>
            <person name="Bonatelli M.L."/>
            <person name="Correr F.H."/>
            <person name="Franceschini L.M."/>
            <person name="Leite T.F."/>
            <person name="Margarido G.R.A."/>
            <person name="Almeida C.A."/>
            <person name="Ferrarezi J.A."/>
            <person name="Labate C.A."/>
        </authorList>
    </citation>
    <scope>NUCLEOTIDE SEQUENCE</scope>
    <source>
        <strain evidence="2">MF-1</strain>
    </source>
</reference>
<name>A0A9Q3BTF1_9BASI</name>
<accession>A0A9Q3BTF1</accession>
<evidence type="ECO:0000313" key="2">
    <source>
        <dbReference type="EMBL" id="MBW0471109.1"/>
    </source>
</evidence>
<sequence length="75" mass="8278">MPVEHSPPLYQKISQVRAQAVITPNPRVPLDGIPVVPQLRALFERGPIIEGAAPSRNHYAADDSDYGQSESRFIL</sequence>
<comment type="caution">
    <text evidence="2">The sequence shown here is derived from an EMBL/GenBank/DDBJ whole genome shotgun (WGS) entry which is preliminary data.</text>
</comment>
<organism evidence="2 3">
    <name type="scientific">Austropuccinia psidii MF-1</name>
    <dbReference type="NCBI Taxonomy" id="1389203"/>
    <lineage>
        <taxon>Eukaryota</taxon>
        <taxon>Fungi</taxon>
        <taxon>Dikarya</taxon>
        <taxon>Basidiomycota</taxon>
        <taxon>Pucciniomycotina</taxon>
        <taxon>Pucciniomycetes</taxon>
        <taxon>Pucciniales</taxon>
        <taxon>Sphaerophragmiaceae</taxon>
        <taxon>Austropuccinia</taxon>
    </lineage>
</organism>
<keyword evidence="3" id="KW-1185">Reference proteome</keyword>
<dbReference type="Proteomes" id="UP000765509">
    <property type="component" value="Unassembled WGS sequence"/>
</dbReference>
<dbReference type="EMBL" id="AVOT02002662">
    <property type="protein sequence ID" value="MBW0471109.1"/>
    <property type="molecule type" value="Genomic_DNA"/>
</dbReference>
<gene>
    <name evidence="2" type="ORF">O181_010824</name>
</gene>
<dbReference type="AlphaFoldDB" id="A0A9Q3BTF1"/>
<feature type="region of interest" description="Disordered" evidence="1">
    <location>
        <begin position="53"/>
        <end position="75"/>
    </location>
</feature>
<protein>
    <submittedName>
        <fullName evidence="2">Uncharacterized protein</fullName>
    </submittedName>
</protein>